<dbReference type="GO" id="GO:0003676">
    <property type="term" value="F:nucleic acid binding"/>
    <property type="evidence" value="ECO:0007669"/>
    <property type="project" value="InterPro"/>
</dbReference>
<name>A0A8J3DIM1_9BACT</name>
<evidence type="ECO:0000259" key="1">
    <source>
        <dbReference type="PROSITE" id="PS50994"/>
    </source>
</evidence>
<dbReference type="GO" id="GO:0015074">
    <property type="term" value="P:DNA integration"/>
    <property type="evidence" value="ECO:0007669"/>
    <property type="project" value="InterPro"/>
</dbReference>
<dbReference type="PROSITE" id="PS50994">
    <property type="entry name" value="INTEGRASE"/>
    <property type="match status" value="1"/>
</dbReference>
<reference evidence="2" key="1">
    <citation type="journal article" date="2014" name="Int. J. Syst. Evol. Microbiol.">
        <title>Complete genome sequence of Corynebacterium casei LMG S-19264T (=DSM 44701T), isolated from a smear-ripened cheese.</title>
        <authorList>
            <consortium name="US DOE Joint Genome Institute (JGI-PGF)"/>
            <person name="Walter F."/>
            <person name="Albersmeier A."/>
            <person name="Kalinowski J."/>
            <person name="Ruckert C."/>
        </authorList>
    </citation>
    <scope>NUCLEOTIDE SEQUENCE</scope>
    <source>
        <strain evidence="2">KCTC 12870</strain>
    </source>
</reference>
<proteinExistence type="predicted"/>
<comment type="caution">
    <text evidence="2">The sequence shown here is derived from an EMBL/GenBank/DDBJ whole genome shotgun (WGS) entry which is preliminary data.</text>
</comment>
<organism evidence="2 3">
    <name type="scientific">Cerasicoccus arenae</name>
    <dbReference type="NCBI Taxonomy" id="424488"/>
    <lineage>
        <taxon>Bacteria</taxon>
        <taxon>Pseudomonadati</taxon>
        <taxon>Verrucomicrobiota</taxon>
        <taxon>Opitutia</taxon>
        <taxon>Puniceicoccales</taxon>
        <taxon>Cerasicoccaceae</taxon>
        <taxon>Cerasicoccus</taxon>
    </lineage>
</organism>
<sequence length="75" mass="8463">MLTVLDEFTRECLCIHVDRRINAAKVRAIMSELISAYGSPGYIRSDNGSEFIEKSLRGWYAHEGIKTLYIDPGSP</sequence>
<dbReference type="InterPro" id="IPR001584">
    <property type="entry name" value="Integrase_cat-core"/>
</dbReference>
<keyword evidence="3" id="KW-1185">Reference proteome</keyword>
<gene>
    <name evidence="2" type="ORF">GCM10007047_25260</name>
</gene>
<feature type="domain" description="Integrase catalytic" evidence="1">
    <location>
        <begin position="1"/>
        <end position="75"/>
    </location>
</feature>
<dbReference type="InterPro" id="IPR012337">
    <property type="entry name" value="RNaseH-like_sf"/>
</dbReference>
<evidence type="ECO:0000313" key="2">
    <source>
        <dbReference type="EMBL" id="GHC07184.1"/>
    </source>
</evidence>
<dbReference type="AlphaFoldDB" id="A0A8J3DIM1"/>
<dbReference type="PANTHER" id="PTHR47515:SF1">
    <property type="entry name" value="BLR2054 PROTEIN"/>
    <property type="match status" value="1"/>
</dbReference>
<dbReference type="Pfam" id="PF00665">
    <property type="entry name" value="rve"/>
    <property type="match status" value="1"/>
</dbReference>
<dbReference type="PANTHER" id="PTHR47515">
    <property type="entry name" value="LOW CALCIUM RESPONSE LOCUS PROTEIN T"/>
    <property type="match status" value="1"/>
</dbReference>
<dbReference type="Gene3D" id="3.30.420.10">
    <property type="entry name" value="Ribonuclease H-like superfamily/Ribonuclease H"/>
    <property type="match status" value="1"/>
</dbReference>
<dbReference type="InterPro" id="IPR036397">
    <property type="entry name" value="RNaseH_sf"/>
</dbReference>
<protein>
    <recommendedName>
        <fullName evidence="1">Integrase catalytic domain-containing protein</fullName>
    </recommendedName>
</protein>
<reference evidence="2" key="2">
    <citation type="submission" date="2020-09" db="EMBL/GenBank/DDBJ databases">
        <authorList>
            <person name="Sun Q."/>
            <person name="Kim S."/>
        </authorList>
    </citation>
    <scope>NUCLEOTIDE SEQUENCE</scope>
    <source>
        <strain evidence="2">KCTC 12870</strain>
    </source>
</reference>
<dbReference type="SUPFAM" id="SSF53098">
    <property type="entry name" value="Ribonuclease H-like"/>
    <property type="match status" value="1"/>
</dbReference>
<dbReference type="EMBL" id="BMXG01000017">
    <property type="protein sequence ID" value="GHC07184.1"/>
    <property type="molecule type" value="Genomic_DNA"/>
</dbReference>
<dbReference type="Proteomes" id="UP000642829">
    <property type="component" value="Unassembled WGS sequence"/>
</dbReference>
<accession>A0A8J3DIM1</accession>
<evidence type="ECO:0000313" key="3">
    <source>
        <dbReference type="Proteomes" id="UP000642829"/>
    </source>
</evidence>